<dbReference type="EMBL" id="JBIAPK010000003">
    <property type="protein sequence ID" value="MFF3339442.1"/>
    <property type="molecule type" value="Genomic_DNA"/>
</dbReference>
<dbReference type="RefSeq" id="WP_387895358.1">
    <property type="nucleotide sequence ID" value="NZ_JBIAPK010000003.1"/>
</dbReference>
<keyword evidence="12" id="KW-1185">Reference proteome</keyword>
<name>A0ABW6RD61_9ACTN</name>
<dbReference type="PANTHER" id="PTHR43394:SF1">
    <property type="entry name" value="ATP-BINDING CASSETTE SUB-FAMILY B MEMBER 10, MITOCHONDRIAL"/>
    <property type="match status" value="1"/>
</dbReference>
<organism evidence="11 12">
    <name type="scientific">Streptomyces flavidovirens</name>
    <dbReference type="NCBI Taxonomy" id="67298"/>
    <lineage>
        <taxon>Bacteria</taxon>
        <taxon>Bacillati</taxon>
        <taxon>Actinomycetota</taxon>
        <taxon>Actinomycetes</taxon>
        <taxon>Kitasatosporales</taxon>
        <taxon>Streptomycetaceae</taxon>
        <taxon>Streptomyces</taxon>
    </lineage>
</organism>
<dbReference type="Gene3D" id="1.20.1560.10">
    <property type="entry name" value="ABC transporter type 1, transmembrane domain"/>
    <property type="match status" value="1"/>
</dbReference>
<proteinExistence type="predicted"/>
<dbReference type="InterPro" id="IPR036640">
    <property type="entry name" value="ABC1_TM_sf"/>
</dbReference>
<dbReference type="Proteomes" id="UP001601976">
    <property type="component" value="Unassembled WGS sequence"/>
</dbReference>
<evidence type="ECO:0000313" key="12">
    <source>
        <dbReference type="Proteomes" id="UP001601976"/>
    </source>
</evidence>
<dbReference type="PANTHER" id="PTHR43394">
    <property type="entry name" value="ATP-DEPENDENT PERMEASE MDL1, MITOCHONDRIAL"/>
    <property type="match status" value="1"/>
</dbReference>
<evidence type="ECO:0000256" key="3">
    <source>
        <dbReference type="ARBA" id="ARBA00022741"/>
    </source>
</evidence>
<keyword evidence="2 8" id="KW-0812">Transmembrane</keyword>
<dbReference type="GO" id="GO:0005524">
    <property type="term" value="F:ATP binding"/>
    <property type="evidence" value="ECO:0007669"/>
    <property type="project" value="UniProtKB-KW"/>
</dbReference>
<comment type="caution">
    <text evidence="11">The sequence shown here is derived from an EMBL/GenBank/DDBJ whole genome shotgun (WGS) entry which is preliminary data.</text>
</comment>
<evidence type="ECO:0000256" key="6">
    <source>
        <dbReference type="ARBA" id="ARBA00023136"/>
    </source>
</evidence>
<keyword evidence="6 8" id="KW-0472">Membrane</keyword>
<evidence type="ECO:0000256" key="4">
    <source>
        <dbReference type="ARBA" id="ARBA00022840"/>
    </source>
</evidence>
<evidence type="ECO:0000259" key="9">
    <source>
        <dbReference type="PROSITE" id="PS50893"/>
    </source>
</evidence>
<feature type="region of interest" description="Disordered" evidence="7">
    <location>
        <begin position="307"/>
        <end position="326"/>
    </location>
</feature>
<evidence type="ECO:0000256" key="7">
    <source>
        <dbReference type="SAM" id="MobiDB-lite"/>
    </source>
</evidence>
<dbReference type="InterPro" id="IPR003439">
    <property type="entry name" value="ABC_transporter-like_ATP-bd"/>
</dbReference>
<dbReference type="SUPFAM" id="SSF90123">
    <property type="entry name" value="ABC transporter transmembrane region"/>
    <property type="match status" value="1"/>
</dbReference>
<feature type="domain" description="ABC transporter" evidence="9">
    <location>
        <begin position="202"/>
        <end position="455"/>
    </location>
</feature>
<dbReference type="PROSITE" id="PS50929">
    <property type="entry name" value="ABC_TM1F"/>
    <property type="match status" value="1"/>
</dbReference>
<feature type="transmembrane region" description="Helical" evidence="8">
    <location>
        <begin position="12"/>
        <end position="38"/>
    </location>
</feature>
<dbReference type="Gene3D" id="3.40.50.300">
    <property type="entry name" value="P-loop containing nucleotide triphosphate hydrolases"/>
    <property type="match status" value="1"/>
</dbReference>
<evidence type="ECO:0000256" key="8">
    <source>
        <dbReference type="SAM" id="Phobius"/>
    </source>
</evidence>
<evidence type="ECO:0000256" key="1">
    <source>
        <dbReference type="ARBA" id="ARBA00004651"/>
    </source>
</evidence>
<dbReference type="SUPFAM" id="SSF52540">
    <property type="entry name" value="P-loop containing nucleoside triphosphate hydrolases"/>
    <property type="match status" value="1"/>
</dbReference>
<dbReference type="InterPro" id="IPR003593">
    <property type="entry name" value="AAA+_ATPase"/>
</dbReference>
<evidence type="ECO:0000259" key="10">
    <source>
        <dbReference type="PROSITE" id="PS50929"/>
    </source>
</evidence>
<feature type="domain" description="ABC transmembrane type-1" evidence="10">
    <location>
        <begin position="8"/>
        <end position="152"/>
    </location>
</feature>
<dbReference type="SMART" id="SM00382">
    <property type="entry name" value="AAA"/>
    <property type="match status" value="1"/>
</dbReference>
<dbReference type="InterPro" id="IPR027417">
    <property type="entry name" value="P-loop_NTPase"/>
</dbReference>
<evidence type="ECO:0000256" key="2">
    <source>
        <dbReference type="ARBA" id="ARBA00022692"/>
    </source>
</evidence>
<accession>A0ABW6RD61</accession>
<gene>
    <name evidence="11" type="ORF">ACFYWW_12030</name>
</gene>
<dbReference type="Pfam" id="PF00005">
    <property type="entry name" value="ABC_tran"/>
    <property type="match status" value="1"/>
</dbReference>
<dbReference type="Pfam" id="PF00664">
    <property type="entry name" value="ABC_membrane"/>
    <property type="match status" value="1"/>
</dbReference>
<keyword evidence="4 11" id="KW-0067">ATP-binding</keyword>
<comment type="subcellular location">
    <subcellularLocation>
        <location evidence="1">Cell membrane</location>
        <topology evidence="1">Multi-pass membrane protein</topology>
    </subcellularLocation>
</comment>
<sequence>MGPDRTRTPVGGVVALALIDPWLCLTFVAGLPLVVLLVRAFVRDVADLNEQYFATQGRIAGRLVGALAGIRTIAVAGTVGREVGRVLAPLPELHRNGLGMWRAYARVSARSALVVPLMQVAVLAVAGLELSRGRISIGQVVAASEYVLLAMGVGSIVSSVSRLTFARATAARIAEVLDEPAMRYGAERLPARTGGRAGHGRLDFRQVTVRAADGTVVLDRLNLTVPGGALVAVVGRSGSGKSLLAALAGRLLDPDEGEVLLDGVPLRRLARDELRRAVAYGFERPVLLGETVADAIGFGFGSGAGPRPGPGWGSASGSRSQKPPTDELVAQAATAARADAFIRHLPAGYGTPLARVPMSGGEAQRIGLARAFVQAGRVLVLDDVAASLDTVTEHHISQALTGALADRTRLVVTHRASTAARAQYVVWLTGGRIRAQGTHDQLWNDPGYRAVFQPVATPGSAS</sequence>
<dbReference type="InterPro" id="IPR017871">
    <property type="entry name" value="ABC_transporter-like_CS"/>
</dbReference>
<dbReference type="PROSITE" id="PS00211">
    <property type="entry name" value="ABC_TRANSPORTER_1"/>
    <property type="match status" value="1"/>
</dbReference>
<dbReference type="InterPro" id="IPR011527">
    <property type="entry name" value="ABC1_TM_dom"/>
</dbReference>
<keyword evidence="3" id="KW-0547">Nucleotide-binding</keyword>
<reference evidence="11 12" key="1">
    <citation type="submission" date="2024-10" db="EMBL/GenBank/DDBJ databases">
        <title>The Natural Products Discovery Center: Release of the First 8490 Sequenced Strains for Exploring Actinobacteria Biosynthetic Diversity.</title>
        <authorList>
            <person name="Kalkreuter E."/>
            <person name="Kautsar S.A."/>
            <person name="Yang D."/>
            <person name="Bader C.D."/>
            <person name="Teijaro C.N."/>
            <person name="Fluegel L."/>
            <person name="Davis C.M."/>
            <person name="Simpson J.R."/>
            <person name="Lauterbach L."/>
            <person name="Steele A.D."/>
            <person name="Gui C."/>
            <person name="Meng S."/>
            <person name="Li G."/>
            <person name="Viehrig K."/>
            <person name="Ye F."/>
            <person name="Su P."/>
            <person name="Kiefer A.F."/>
            <person name="Nichols A."/>
            <person name="Cepeda A.J."/>
            <person name="Yan W."/>
            <person name="Fan B."/>
            <person name="Jiang Y."/>
            <person name="Adhikari A."/>
            <person name="Zheng C.-J."/>
            <person name="Schuster L."/>
            <person name="Cowan T.M."/>
            <person name="Smanski M.J."/>
            <person name="Chevrette M.G."/>
            <person name="De Carvalho L.P.S."/>
            <person name="Shen B."/>
        </authorList>
    </citation>
    <scope>NUCLEOTIDE SEQUENCE [LARGE SCALE GENOMIC DNA]</scope>
    <source>
        <strain evidence="11 12">NPDC003029</strain>
    </source>
</reference>
<dbReference type="InterPro" id="IPR039421">
    <property type="entry name" value="Type_1_exporter"/>
</dbReference>
<keyword evidence="5 8" id="KW-1133">Transmembrane helix</keyword>
<evidence type="ECO:0000313" key="11">
    <source>
        <dbReference type="EMBL" id="MFF3339442.1"/>
    </source>
</evidence>
<evidence type="ECO:0000256" key="5">
    <source>
        <dbReference type="ARBA" id="ARBA00022989"/>
    </source>
</evidence>
<protein>
    <submittedName>
        <fullName evidence="11">ATP-binding cassette domain-containing protein</fullName>
    </submittedName>
</protein>
<dbReference type="PROSITE" id="PS50893">
    <property type="entry name" value="ABC_TRANSPORTER_2"/>
    <property type="match status" value="1"/>
</dbReference>